<proteinExistence type="predicted"/>
<gene>
    <name evidence="1" type="ORF">HCR03_00230</name>
</gene>
<protein>
    <submittedName>
        <fullName evidence="1">Uncharacterized protein</fullName>
    </submittedName>
</protein>
<dbReference type="RefSeq" id="WP_139104144.1">
    <property type="nucleotide sequence ID" value="NZ_CP060286.1"/>
</dbReference>
<accession>A0A7G8TB12</accession>
<dbReference type="Proteomes" id="UP000515909">
    <property type="component" value="Chromosome"/>
</dbReference>
<dbReference type="AlphaFoldDB" id="A0A7G8TB12"/>
<evidence type="ECO:0000313" key="2">
    <source>
        <dbReference type="Proteomes" id="UP000515909"/>
    </source>
</evidence>
<organism evidence="1 2">
    <name type="scientific">Caproicibacter fermentans</name>
    <dbReference type="NCBI Taxonomy" id="2576756"/>
    <lineage>
        <taxon>Bacteria</taxon>
        <taxon>Bacillati</taxon>
        <taxon>Bacillota</taxon>
        <taxon>Clostridia</taxon>
        <taxon>Eubacteriales</taxon>
        <taxon>Acutalibacteraceae</taxon>
        <taxon>Caproicibacter</taxon>
    </lineage>
</organism>
<sequence length="71" mass="8165">MMKRIAYRKNTRVYSELHGIAGSIFSTATAQSGGISAAALRYKIWERLHLRVPFESHRKQKTAEAVYLRKI</sequence>
<reference evidence="1 2" key="1">
    <citation type="submission" date="2020-08" db="EMBL/GenBank/DDBJ databases">
        <title>The isolate Caproiciproducens sp. 7D4C2 produces n-caproate at mildly acidic conditions from hexoses: genome and rBOX comparison with related strains and chain-elongating bacteria.</title>
        <authorList>
            <person name="Esquivel-Elizondo S."/>
            <person name="Bagci C."/>
            <person name="Temovska M."/>
            <person name="Jeon B.S."/>
            <person name="Bessarab I."/>
            <person name="Williams R.B.H."/>
            <person name="Huson D.H."/>
            <person name="Angenent L.T."/>
        </authorList>
    </citation>
    <scope>NUCLEOTIDE SEQUENCE [LARGE SCALE GENOMIC DNA]</scope>
    <source>
        <strain evidence="1 2">7D4C2</strain>
    </source>
</reference>
<dbReference type="EMBL" id="CP060286">
    <property type="protein sequence ID" value="QNK40803.1"/>
    <property type="molecule type" value="Genomic_DNA"/>
</dbReference>
<evidence type="ECO:0000313" key="1">
    <source>
        <dbReference type="EMBL" id="QNK40803.1"/>
    </source>
</evidence>
<name>A0A7G8TB12_9FIRM</name>
<dbReference type="KEGG" id="cfem:HCR03_00230"/>